<sequence>RSNRLSVMFIKTKIFAGIRSSVEQHNYVKALLKDIDEQFETSDKIPVSTCIMKFSSMRLTSVTNVREHIMKMRDLTALPEHYGPIKISYNTHKDKCSINELMAMCVQEEVQLLMKTGESAFMTTQGKKTNQANKKSTGKAPLETDIKKEAKCRFYRKKGHIMQNCVKFQ</sequence>
<dbReference type="EMBL" id="RXGB01007165">
    <property type="protein sequence ID" value="TMW85725.1"/>
    <property type="molecule type" value="Genomic_DNA"/>
</dbReference>
<organism evidence="1">
    <name type="scientific">Solanum chilense</name>
    <name type="common">Tomato</name>
    <name type="synonym">Lycopersicon chilense</name>
    <dbReference type="NCBI Taxonomy" id="4083"/>
    <lineage>
        <taxon>Eukaryota</taxon>
        <taxon>Viridiplantae</taxon>
        <taxon>Streptophyta</taxon>
        <taxon>Embryophyta</taxon>
        <taxon>Tracheophyta</taxon>
        <taxon>Spermatophyta</taxon>
        <taxon>Magnoliopsida</taxon>
        <taxon>eudicotyledons</taxon>
        <taxon>Gunneridae</taxon>
        <taxon>Pentapetalae</taxon>
        <taxon>asterids</taxon>
        <taxon>lamiids</taxon>
        <taxon>Solanales</taxon>
        <taxon>Solanaceae</taxon>
        <taxon>Solanoideae</taxon>
        <taxon>Solaneae</taxon>
        <taxon>Solanum</taxon>
        <taxon>Solanum subgen. Lycopersicon</taxon>
    </lineage>
</organism>
<feature type="non-terminal residue" evidence="1">
    <location>
        <position position="1"/>
    </location>
</feature>
<proteinExistence type="predicted"/>
<reference evidence="1" key="1">
    <citation type="submission" date="2019-05" db="EMBL/GenBank/DDBJ databases">
        <title>The de novo reference genome and transcriptome assemblies of the wild tomato species Solanum chilense.</title>
        <authorList>
            <person name="Stam R."/>
            <person name="Nosenko T."/>
            <person name="Hoerger A.C."/>
            <person name="Stephan W."/>
            <person name="Seidel M.A."/>
            <person name="Kuhn J.M.M."/>
            <person name="Haberer G."/>
            <person name="Tellier A."/>
        </authorList>
    </citation>
    <scope>NUCLEOTIDE SEQUENCE</scope>
    <source>
        <tissue evidence="1">Mature leaves</tissue>
    </source>
</reference>
<protein>
    <recommendedName>
        <fullName evidence="2">Gag-pol polyprotein</fullName>
    </recommendedName>
</protein>
<gene>
    <name evidence="1" type="ORF">EJD97_022646</name>
</gene>
<evidence type="ECO:0000313" key="1">
    <source>
        <dbReference type="EMBL" id="TMW85725.1"/>
    </source>
</evidence>
<accession>A0A6N2ATK5</accession>
<dbReference type="AlphaFoldDB" id="A0A6N2ATK5"/>
<evidence type="ECO:0008006" key="2">
    <source>
        <dbReference type="Google" id="ProtNLM"/>
    </source>
</evidence>
<comment type="caution">
    <text evidence="1">The sequence shown here is derived from an EMBL/GenBank/DDBJ whole genome shotgun (WGS) entry which is preliminary data.</text>
</comment>
<name>A0A6N2ATK5_SOLCI</name>